<comment type="caution">
    <text evidence="1">The sequence shown here is derived from an EMBL/GenBank/DDBJ whole genome shotgun (WGS) entry which is preliminary data.</text>
</comment>
<accession>A0ABV9MQ81</accession>
<reference evidence="2" key="1">
    <citation type="journal article" date="2019" name="Int. J. Syst. Evol. Microbiol.">
        <title>The Global Catalogue of Microorganisms (GCM) 10K type strain sequencing project: providing services to taxonomists for standard genome sequencing and annotation.</title>
        <authorList>
            <consortium name="The Broad Institute Genomics Platform"/>
            <consortium name="The Broad Institute Genome Sequencing Center for Infectious Disease"/>
            <person name="Wu L."/>
            <person name="Ma J."/>
        </authorList>
    </citation>
    <scope>NUCLEOTIDE SEQUENCE [LARGE SCALE GENOMIC DNA]</scope>
    <source>
        <strain evidence="2">CGMCC 1.12849</strain>
    </source>
</reference>
<name>A0ABV9MQ81_9MICC</name>
<organism evidence="1 2">
    <name type="scientific">Glutamicibacter bergerei</name>
    <dbReference type="NCBI Taxonomy" id="256702"/>
    <lineage>
        <taxon>Bacteria</taxon>
        <taxon>Bacillati</taxon>
        <taxon>Actinomycetota</taxon>
        <taxon>Actinomycetes</taxon>
        <taxon>Micrococcales</taxon>
        <taxon>Micrococcaceae</taxon>
        <taxon>Glutamicibacter</taxon>
    </lineage>
</organism>
<dbReference type="EMBL" id="JBHSHE010000098">
    <property type="protein sequence ID" value="MFC4718111.1"/>
    <property type="molecule type" value="Genomic_DNA"/>
</dbReference>
<protein>
    <submittedName>
        <fullName evidence="1">Uncharacterized protein</fullName>
    </submittedName>
</protein>
<dbReference type="Proteomes" id="UP001595884">
    <property type="component" value="Unassembled WGS sequence"/>
</dbReference>
<gene>
    <name evidence="1" type="ORF">ACFO7V_18485</name>
</gene>
<evidence type="ECO:0000313" key="2">
    <source>
        <dbReference type="Proteomes" id="UP001595884"/>
    </source>
</evidence>
<evidence type="ECO:0000313" key="1">
    <source>
        <dbReference type="EMBL" id="MFC4718111.1"/>
    </source>
</evidence>
<proteinExistence type="predicted"/>
<keyword evidence="2" id="KW-1185">Reference proteome</keyword>
<dbReference type="RefSeq" id="WP_346060363.1">
    <property type="nucleotide sequence ID" value="NZ_BAAAVQ010000124.1"/>
</dbReference>
<sequence length="55" mass="5965">MTTVAPYAVLNCPVTEILGFYDTEEEATTAATEFGQCSFAYKLSPKEIAALEAQE</sequence>